<dbReference type="RefSeq" id="WP_379954935.1">
    <property type="nucleotide sequence ID" value="NZ_JAUYVI010000002.1"/>
</dbReference>
<dbReference type="EMBL" id="JAUYVI010000002">
    <property type="protein sequence ID" value="MDQ7247532.1"/>
    <property type="molecule type" value="Genomic_DNA"/>
</dbReference>
<feature type="region of interest" description="Disordered" evidence="1">
    <location>
        <begin position="128"/>
        <end position="149"/>
    </location>
</feature>
<evidence type="ECO:0000313" key="3">
    <source>
        <dbReference type="Proteomes" id="UP001230156"/>
    </source>
</evidence>
<name>A0ABU0YIK1_9PROT</name>
<reference evidence="3" key="1">
    <citation type="submission" date="2023-08" db="EMBL/GenBank/DDBJ databases">
        <title>Rhodospirillaceae gen. nov., a novel taxon isolated from the Yangtze River Yuezi River estuary sludge.</title>
        <authorList>
            <person name="Ruan L."/>
        </authorList>
    </citation>
    <scope>NUCLEOTIDE SEQUENCE [LARGE SCALE GENOMIC DNA]</scope>
    <source>
        <strain evidence="3">R-7</strain>
    </source>
</reference>
<proteinExistence type="predicted"/>
<evidence type="ECO:0000256" key="1">
    <source>
        <dbReference type="SAM" id="MobiDB-lite"/>
    </source>
</evidence>
<protein>
    <submittedName>
        <fullName evidence="2">DUF2280 domain-containing protein</fullName>
    </submittedName>
</protein>
<organism evidence="2 3">
    <name type="scientific">Dongia sedimenti</name>
    <dbReference type="NCBI Taxonomy" id="3064282"/>
    <lineage>
        <taxon>Bacteria</taxon>
        <taxon>Pseudomonadati</taxon>
        <taxon>Pseudomonadota</taxon>
        <taxon>Alphaproteobacteria</taxon>
        <taxon>Rhodospirillales</taxon>
        <taxon>Dongiaceae</taxon>
        <taxon>Dongia</taxon>
    </lineage>
</organism>
<dbReference type="Pfam" id="PF10045">
    <property type="entry name" value="DUF2280"/>
    <property type="match status" value="1"/>
</dbReference>
<dbReference type="Proteomes" id="UP001230156">
    <property type="component" value="Unassembled WGS sequence"/>
</dbReference>
<accession>A0ABU0YIK1</accession>
<comment type="caution">
    <text evidence="2">The sequence shown here is derived from an EMBL/GenBank/DDBJ whole genome shotgun (WGS) entry which is preliminary data.</text>
</comment>
<evidence type="ECO:0000313" key="2">
    <source>
        <dbReference type="EMBL" id="MDQ7247532.1"/>
    </source>
</evidence>
<gene>
    <name evidence="2" type="ORF">Q8A70_07630</name>
</gene>
<feature type="region of interest" description="Disordered" evidence="1">
    <location>
        <begin position="74"/>
        <end position="94"/>
    </location>
</feature>
<sequence length="332" mass="36250">MRPLQKMSNPIPSASLSSITDEPALPVLTGRAKDFITARLARGETPARIAAGLRAHFEIEITPAQVIPYWKGELAPPTQTGHRQDDKESEQFPADAAREPLFTRITSDANPEAVQTLFSIAPEPDPVAVGAEEEDAPPTQTGHRQDEEESLQIPLDALAAGAGARSRRDGIEALGALVKAKLGIAPDPAPQTPTTQTGHRQNRKATVLTDEMKTFIVKGLARYETPSRVAASVLAEFGVEIDRRQVFAYDPAGSRPPARRWIALHAATRTKFLRALSEIGTAQKVVRLRMLDRLANRADEANQIDRCARLLEQSAKECGGFYERYQRPKAAA</sequence>
<keyword evidence="3" id="KW-1185">Reference proteome</keyword>
<dbReference type="InterPro" id="IPR018738">
    <property type="entry name" value="DUF2280"/>
</dbReference>